<feature type="transmembrane region" description="Helical" evidence="1">
    <location>
        <begin position="142"/>
        <end position="162"/>
    </location>
</feature>
<comment type="caution">
    <text evidence="2">The sequence shown here is derived from an EMBL/GenBank/DDBJ whole genome shotgun (WGS) entry which is preliminary data.</text>
</comment>
<keyword evidence="1" id="KW-1133">Transmembrane helix</keyword>
<accession>A0A433D750</accession>
<sequence length="261" mass="28996">MSVAPILADTEPYTTTSLPWDTILPPWILLIALLTTTLVFCCLSCCGWFLRGYLLWPNGVEDGDYNRSCRRVHTWPLTILRCGMTAAATAMNVLFVARLVWSQETLSASYVLVDLGIVALCAMCVLDATVVGASRRLDERSAWMIFVIAVVSCLMTFVFLVVGSPFTPNKPDFDVPGRVRVSMLKALRPTWRTRLLLLIKEVTIGILASFYVLLVAPIVVGQYLAVAELVAAVLEILTLRFTLSKWRETEMHADVEAPNQP</sequence>
<feature type="transmembrane region" description="Helical" evidence="1">
    <location>
        <begin position="79"/>
        <end position="101"/>
    </location>
</feature>
<feature type="transmembrane region" description="Helical" evidence="1">
    <location>
        <begin position="27"/>
        <end position="50"/>
    </location>
</feature>
<evidence type="ECO:0000313" key="3">
    <source>
        <dbReference type="Proteomes" id="UP000268093"/>
    </source>
</evidence>
<proteinExistence type="predicted"/>
<evidence type="ECO:0000256" key="1">
    <source>
        <dbReference type="SAM" id="Phobius"/>
    </source>
</evidence>
<gene>
    <name evidence="2" type="ORF">BC936DRAFT_146617</name>
</gene>
<name>A0A433D750_9FUNG</name>
<keyword evidence="1" id="KW-0472">Membrane</keyword>
<organism evidence="2 3">
    <name type="scientific">Jimgerdemannia flammicorona</name>
    <dbReference type="NCBI Taxonomy" id="994334"/>
    <lineage>
        <taxon>Eukaryota</taxon>
        <taxon>Fungi</taxon>
        <taxon>Fungi incertae sedis</taxon>
        <taxon>Mucoromycota</taxon>
        <taxon>Mucoromycotina</taxon>
        <taxon>Endogonomycetes</taxon>
        <taxon>Endogonales</taxon>
        <taxon>Endogonaceae</taxon>
        <taxon>Jimgerdemannia</taxon>
    </lineage>
</organism>
<dbReference type="AlphaFoldDB" id="A0A433D750"/>
<keyword evidence="1" id="KW-0812">Transmembrane</keyword>
<feature type="transmembrane region" description="Helical" evidence="1">
    <location>
        <begin position="107"/>
        <end position="130"/>
    </location>
</feature>
<dbReference type="Proteomes" id="UP000268093">
    <property type="component" value="Unassembled WGS sequence"/>
</dbReference>
<feature type="transmembrane region" description="Helical" evidence="1">
    <location>
        <begin position="204"/>
        <end position="237"/>
    </location>
</feature>
<evidence type="ECO:0000313" key="2">
    <source>
        <dbReference type="EMBL" id="RUP46702.1"/>
    </source>
</evidence>
<dbReference type="EMBL" id="RBNI01005430">
    <property type="protein sequence ID" value="RUP46702.1"/>
    <property type="molecule type" value="Genomic_DNA"/>
</dbReference>
<reference evidence="2 3" key="1">
    <citation type="journal article" date="2018" name="New Phytol.">
        <title>Phylogenomics of Endogonaceae and evolution of mycorrhizas within Mucoromycota.</title>
        <authorList>
            <person name="Chang Y."/>
            <person name="Desiro A."/>
            <person name="Na H."/>
            <person name="Sandor L."/>
            <person name="Lipzen A."/>
            <person name="Clum A."/>
            <person name="Barry K."/>
            <person name="Grigoriev I.V."/>
            <person name="Martin F.M."/>
            <person name="Stajich J.E."/>
            <person name="Smith M.E."/>
            <person name="Bonito G."/>
            <person name="Spatafora J.W."/>
        </authorList>
    </citation>
    <scope>NUCLEOTIDE SEQUENCE [LARGE SCALE GENOMIC DNA]</scope>
    <source>
        <strain evidence="2 3">GMNB39</strain>
    </source>
</reference>
<keyword evidence="3" id="KW-1185">Reference proteome</keyword>
<protein>
    <submittedName>
        <fullName evidence="2">Uncharacterized protein</fullName>
    </submittedName>
</protein>